<accession>A0A6A4PBX6</accession>
<name>A0A6A4PBX6_LUPAL</name>
<gene>
    <name evidence="1" type="ORF">Lalb_Chr16g0388701</name>
</gene>
<dbReference type="AlphaFoldDB" id="A0A6A4PBX6"/>
<proteinExistence type="predicted"/>
<evidence type="ECO:0000313" key="2">
    <source>
        <dbReference type="Proteomes" id="UP000447434"/>
    </source>
</evidence>
<keyword evidence="2" id="KW-1185">Reference proteome</keyword>
<protein>
    <submittedName>
        <fullName evidence="1">Uncharacterized protein</fullName>
    </submittedName>
</protein>
<evidence type="ECO:0000313" key="1">
    <source>
        <dbReference type="EMBL" id="KAE9597639.1"/>
    </source>
</evidence>
<dbReference type="EMBL" id="WOCE01000016">
    <property type="protein sequence ID" value="KAE9597639.1"/>
    <property type="molecule type" value="Genomic_DNA"/>
</dbReference>
<reference evidence="2" key="1">
    <citation type="journal article" date="2020" name="Nat. Commun.">
        <title>Genome sequence of the cluster root forming white lupin.</title>
        <authorList>
            <person name="Hufnagel B."/>
            <person name="Marques A."/>
            <person name="Soriano A."/>
            <person name="Marques L."/>
            <person name="Divol F."/>
            <person name="Doumas P."/>
            <person name="Sallet E."/>
            <person name="Mancinotti D."/>
            <person name="Carrere S."/>
            <person name="Marande W."/>
            <person name="Arribat S."/>
            <person name="Keller J."/>
            <person name="Huneau C."/>
            <person name="Blein T."/>
            <person name="Aime D."/>
            <person name="Laguerre M."/>
            <person name="Taylor J."/>
            <person name="Schubert V."/>
            <person name="Nelson M."/>
            <person name="Geu-Flores F."/>
            <person name="Crespi M."/>
            <person name="Gallardo-Guerrero K."/>
            <person name="Delaux P.-M."/>
            <person name="Salse J."/>
            <person name="Berges H."/>
            <person name="Guyot R."/>
            <person name="Gouzy J."/>
            <person name="Peret B."/>
        </authorList>
    </citation>
    <scope>NUCLEOTIDE SEQUENCE [LARGE SCALE GENOMIC DNA]</scope>
    <source>
        <strain evidence="2">cv. Amiga</strain>
    </source>
</reference>
<sequence>MFFARVSFMFGRNSSRKVMQFKNLTPLILFCVGKNSLELQDLQLKVSEL</sequence>
<dbReference type="Proteomes" id="UP000447434">
    <property type="component" value="Chromosome 16"/>
</dbReference>
<organism evidence="1 2">
    <name type="scientific">Lupinus albus</name>
    <name type="common">White lupine</name>
    <name type="synonym">Lupinus termis</name>
    <dbReference type="NCBI Taxonomy" id="3870"/>
    <lineage>
        <taxon>Eukaryota</taxon>
        <taxon>Viridiplantae</taxon>
        <taxon>Streptophyta</taxon>
        <taxon>Embryophyta</taxon>
        <taxon>Tracheophyta</taxon>
        <taxon>Spermatophyta</taxon>
        <taxon>Magnoliopsida</taxon>
        <taxon>eudicotyledons</taxon>
        <taxon>Gunneridae</taxon>
        <taxon>Pentapetalae</taxon>
        <taxon>rosids</taxon>
        <taxon>fabids</taxon>
        <taxon>Fabales</taxon>
        <taxon>Fabaceae</taxon>
        <taxon>Papilionoideae</taxon>
        <taxon>50 kb inversion clade</taxon>
        <taxon>genistoids sensu lato</taxon>
        <taxon>core genistoids</taxon>
        <taxon>Genisteae</taxon>
        <taxon>Lupinus</taxon>
    </lineage>
</organism>
<comment type="caution">
    <text evidence="1">The sequence shown here is derived from an EMBL/GenBank/DDBJ whole genome shotgun (WGS) entry which is preliminary data.</text>
</comment>